<dbReference type="EMBL" id="JAIQCV010000001">
    <property type="protein sequence ID" value="KAH1129593.1"/>
    <property type="molecule type" value="Genomic_DNA"/>
</dbReference>
<reference evidence="1 2" key="1">
    <citation type="journal article" date="2021" name="Plant Biotechnol. J.">
        <title>Multi-omics assisted identification of the key and species-specific regulatory components of drought-tolerant mechanisms in Gossypium stocksii.</title>
        <authorList>
            <person name="Yu D."/>
            <person name="Ke L."/>
            <person name="Zhang D."/>
            <person name="Wu Y."/>
            <person name="Sun Y."/>
            <person name="Mei J."/>
            <person name="Sun J."/>
            <person name="Sun Y."/>
        </authorList>
    </citation>
    <scope>NUCLEOTIDE SEQUENCE [LARGE SCALE GENOMIC DNA]</scope>
    <source>
        <strain evidence="2">cv. E1</strain>
        <tissue evidence="1">Leaf</tissue>
    </source>
</reference>
<protein>
    <submittedName>
        <fullName evidence="1">Uncharacterized protein</fullName>
    </submittedName>
</protein>
<name>A0A9D3WJD3_9ROSI</name>
<dbReference type="Proteomes" id="UP000828251">
    <property type="component" value="Unassembled WGS sequence"/>
</dbReference>
<evidence type="ECO:0000313" key="2">
    <source>
        <dbReference type="Proteomes" id="UP000828251"/>
    </source>
</evidence>
<dbReference type="AlphaFoldDB" id="A0A9D3WJD3"/>
<proteinExistence type="predicted"/>
<comment type="caution">
    <text evidence="1">The sequence shown here is derived from an EMBL/GenBank/DDBJ whole genome shotgun (WGS) entry which is preliminary data.</text>
</comment>
<keyword evidence="2" id="KW-1185">Reference proteome</keyword>
<evidence type="ECO:0000313" key="1">
    <source>
        <dbReference type="EMBL" id="KAH1129593.1"/>
    </source>
</evidence>
<organism evidence="1 2">
    <name type="scientific">Gossypium stocksii</name>
    <dbReference type="NCBI Taxonomy" id="47602"/>
    <lineage>
        <taxon>Eukaryota</taxon>
        <taxon>Viridiplantae</taxon>
        <taxon>Streptophyta</taxon>
        <taxon>Embryophyta</taxon>
        <taxon>Tracheophyta</taxon>
        <taxon>Spermatophyta</taxon>
        <taxon>Magnoliopsida</taxon>
        <taxon>eudicotyledons</taxon>
        <taxon>Gunneridae</taxon>
        <taxon>Pentapetalae</taxon>
        <taxon>rosids</taxon>
        <taxon>malvids</taxon>
        <taxon>Malvales</taxon>
        <taxon>Malvaceae</taxon>
        <taxon>Malvoideae</taxon>
        <taxon>Gossypium</taxon>
    </lineage>
</organism>
<sequence>MTTNLAECINSVLKGMHHLPITSVVRETYFHLAALFSKRATSYKGQMQGGHVWCRKVLQAINKPKARTNTMYTVCHNRDNLWFRVTKFDIPNQGIAGGQ</sequence>
<gene>
    <name evidence="1" type="ORF">J1N35_000971</name>
</gene>
<accession>A0A9D3WJD3</accession>
<dbReference type="OrthoDB" id="1415334at2759"/>